<name>I3ZJG5_TERRK</name>
<dbReference type="KEGG" id="trs:Terro_3157"/>
<reference evidence="1 2" key="1">
    <citation type="submission" date="2012-06" db="EMBL/GenBank/DDBJ databases">
        <title>Complete genome of Terriglobus roseus DSM 18391.</title>
        <authorList>
            <consortium name="US DOE Joint Genome Institute (JGI-PGF)"/>
            <person name="Lucas S."/>
            <person name="Copeland A."/>
            <person name="Lapidus A."/>
            <person name="Glavina del Rio T."/>
            <person name="Dalin E."/>
            <person name="Tice H."/>
            <person name="Bruce D."/>
            <person name="Goodwin L."/>
            <person name="Pitluck S."/>
            <person name="Peters L."/>
            <person name="Mikhailova N."/>
            <person name="Munk A.C.C."/>
            <person name="Kyrpides N."/>
            <person name="Mavromatis K."/>
            <person name="Ivanova N."/>
            <person name="Brettin T."/>
            <person name="Detter J.C."/>
            <person name="Han C."/>
            <person name="Larimer F."/>
            <person name="Land M."/>
            <person name="Hauser L."/>
            <person name="Markowitz V."/>
            <person name="Cheng J.-F."/>
            <person name="Hugenholtz P."/>
            <person name="Woyke T."/>
            <person name="Wu D."/>
            <person name="Brambilla E."/>
            <person name="Klenk H.-P."/>
            <person name="Eisen J.A."/>
        </authorList>
    </citation>
    <scope>NUCLEOTIDE SEQUENCE [LARGE SCALE GENOMIC DNA]</scope>
    <source>
        <strain evidence="2">DSM 18391 / NRRL B-41598 / KBS 63</strain>
    </source>
</reference>
<keyword evidence="2" id="KW-1185">Reference proteome</keyword>
<dbReference type="Proteomes" id="UP000006056">
    <property type="component" value="Chromosome"/>
</dbReference>
<accession>I3ZJG5</accession>
<dbReference type="HOGENOM" id="CLU_2526386_0_0_0"/>
<dbReference type="EMBL" id="CP003379">
    <property type="protein sequence ID" value="AFL89383.1"/>
    <property type="molecule type" value="Genomic_DNA"/>
</dbReference>
<dbReference type="AlphaFoldDB" id="I3ZJG5"/>
<organism evidence="1 2">
    <name type="scientific">Terriglobus roseus (strain DSM 18391 / NRRL B-41598 / KBS 63)</name>
    <dbReference type="NCBI Taxonomy" id="926566"/>
    <lineage>
        <taxon>Bacteria</taxon>
        <taxon>Pseudomonadati</taxon>
        <taxon>Acidobacteriota</taxon>
        <taxon>Terriglobia</taxon>
        <taxon>Terriglobales</taxon>
        <taxon>Acidobacteriaceae</taxon>
        <taxon>Terriglobus</taxon>
    </lineage>
</organism>
<evidence type="ECO:0000313" key="1">
    <source>
        <dbReference type="EMBL" id="AFL89383.1"/>
    </source>
</evidence>
<gene>
    <name evidence="1" type="ordered locus">Terro_3157</name>
</gene>
<protein>
    <submittedName>
        <fullName evidence="1">Uncharacterized protein</fullName>
    </submittedName>
</protein>
<proteinExistence type="predicted"/>
<sequence>MRAGAGGMNWYRARADQRSCDWVNILTAQWKRDRQIFAVYVIREINFTDGSPLCHCVGLAQSLAQPSAPTASHPQSFSGVGGFA</sequence>
<evidence type="ECO:0000313" key="2">
    <source>
        <dbReference type="Proteomes" id="UP000006056"/>
    </source>
</evidence>